<dbReference type="EMBL" id="MLKD01000011">
    <property type="protein sequence ID" value="OQE21774.1"/>
    <property type="molecule type" value="Genomic_DNA"/>
</dbReference>
<sequence length="97" mass="10874">MLVDKRFLIAKTIEPGPVLGQVGDKESPIINALKEAAFNIRVELQDGNICQAQMISPRSPEMDLEDLEVFLIETWPDGESYQGNQIPSTEFLLDVEQ</sequence>
<name>A0A1V6T704_9EURO</name>
<dbReference type="Proteomes" id="UP000191285">
    <property type="component" value="Unassembled WGS sequence"/>
</dbReference>
<evidence type="ECO:0000313" key="2">
    <source>
        <dbReference type="Proteomes" id="UP000191285"/>
    </source>
</evidence>
<proteinExistence type="predicted"/>
<protein>
    <submittedName>
        <fullName evidence="1">Uncharacterized protein</fullName>
    </submittedName>
</protein>
<accession>A0A1V6T704</accession>
<organism evidence="1 2">
    <name type="scientific">Penicillium steckii</name>
    <dbReference type="NCBI Taxonomy" id="303698"/>
    <lineage>
        <taxon>Eukaryota</taxon>
        <taxon>Fungi</taxon>
        <taxon>Dikarya</taxon>
        <taxon>Ascomycota</taxon>
        <taxon>Pezizomycotina</taxon>
        <taxon>Eurotiomycetes</taxon>
        <taxon>Eurotiomycetidae</taxon>
        <taxon>Eurotiales</taxon>
        <taxon>Aspergillaceae</taxon>
        <taxon>Penicillium</taxon>
    </lineage>
</organism>
<gene>
    <name evidence="1" type="ORF">PENSTE_c011G05069</name>
</gene>
<evidence type="ECO:0000313" key="1">
    <source>
        <dbReference type="EMBL" id="OQE21774.1"/>
    </source>
</evidence>
<keyword evidence="2" id="KW-1185">Reference proteome</keyword>
<dbReference type="AlphaFoldDB" id="A0A1V6T704"/>
<reference evidence="2" key="1">
    <citation type="journal article" date="2017" name="Nat. Microbiol.">
        <title>Global analysis of biosynthetic gene clusters reveals vast potential of secondary metabolite production in Penicillium species.</title>
        <authorList>
            <person name="Nielsen J.C."/>
            <person name="Grijseels S."/>
            <person name="Prigent S."/>
            <person name="Ji B."/>
            <person name="Dainat J."/>
            <person name="Nielsen K.F."/>
            <person name="Frisvad J.C."/>
            <person name="Workman M."/>
            <person name="Nielsen J."/>
        </authorList>
    </citation>
    <scope>NUCLEOTIDE SEQUENCE [LARGE SCALE GENOMIC DNA]</scope>
    <source>
        <strain evidence="2">IBT 24891</strain>
    </source>
</reference>
<comment type="caution">
    <text evidence="1">The sequence shown here is derived from an EMBL/GenBank/DDBJ whole genome shotgun (WGS) entry which is preliminary data.</text>
</comment>